<dbReference type="Gene3D" id="1.10.357.10">
    <property type="entry name" value="Tetracycline Repressor, domain 2"/>
    <property type="match status" value="1"/>
</dbReference>
<accession>A0A2T2WIS0</accession>
<keyword evidence="3 5" id="KW-0238">DNA-binding</keyword>
<dbReference type="PRINTS" id="PR00455">
    <property type="entry name" value="HTHTETR"/>
</dbReference>
<dbReference type="GO" id="GO:0003700">
    <property type="term" value="F:DNA-binding transcription factor activity"/>
    <property type="evidence" value="ECO:0007669"/>
    <property type="project" value="TreeGrafter"/>
</dbReference>
<keyword evidence="6" id="KW-0812">Transmembrane</keyword>
<evidence type="ECO:0000256" key="5">
    <source>
        <dbReference type="PROSITE-ProRule" id="PRU00335"/>
    </source>
</evidence>
<dbReference type="InterPro" id="IPR050109">
    <property type="entry name" value="HTH-type_TetR-like_transc_reg"/>
</dbReference>
<dbReference type="AlphaFoldDB" id="A0A2T2WIS0"/>
<evidence type="ECO:0000313" key="9">
    <source>
        <dbReference type="Proteomes" id="UP000241848"/>
    </source>
</evidence>
<evidence type="ECO:0000256" key="4">
    <source>
        <dbReference type="ARBA" id="ARBA00023163"/>
    </source>
</evidence>
<comment type="caution">
    <text evidence="8">The sequence shown here is derived from an EMBL/GenBank/DDBJ whole genome shotgun (WGS) entry which is preliminary data.</text>
</comment>
<reference evidence="8 9" key="1">
    <citation type="journal article" date="2014" name="BMC Genomics">
        <title>Comparison of environmental and isolate Sulfobacillus genomes reveals diverse carbon, sulfur, nitrogen, and hydrogen metabolisms.</title>
        <authorList>
            <person name="Justice N.B."/>
            <person name="Norman A."/>
            <person name="Brown C.T."/>
            <person name="Singh A."/>
            <person name="Thomas B.C."/>
            <person name="Banfield J.F."/>
        </authorList>
    </citation>
    <scope>NUCLEOTIDE SEQUENCE [LARGE SCALE GENOMIC DNA]</scope>
    <source>
        <strain evidence="8">AMDSBA3</strain>
    </source>
</reference>
<dbReference type="Pfam" id="PF13977">
    <property type="entry name" value="TetR_C_6"/>
    <property type="match status" value="1"/>
</dbReference>
<keyword evidence="6" id="KW-0472">Membrane</keyword>
<evidence type="ECO:0000313" key="8">
    <source>
        <dbReference type="EMBL" id="PSR22141.1"/>
    </source>
</evidence>
<evidence type="ECO:0000256" key="1">
    <source>
        <dbReference type="ARBA" id="ARBA00022491"/>
    </source>
</evidence>
<dbReference type="InterPro" id="IPR039538">
    <property type="entry name" value="BetI_C"/>
</dbReference>
<feature type="DNA-binding region" description="H-T-H motif" evidence="5">
    <location>
        <begin position="36"/>
        <end position="55"/>
    </location>
</feature>
<dbReference type="SUPFAM" id="SSF48498">
    <property type="entry name" value="Tetracyclin repressor-like, C-terminal domain"/>
    <property type="match status" value="1"/>
</dbReference>
<dbReference type="InterPro" id="IPR009057">
    <property type="entry name" value="Homeodomain-like_sf"/>
</dbReference>
<proteinExistence type="predicted"/>
<keyword evidence="1" id="KW-0678">Repressor</keyword>
<dbReference type="PANTHER" id="PTHR30055">
    <property type="entry name" value="HTH-TYPE TRANSCRIPTIONAL REGULATOR RUTR"/>
    <property type="match status" value="1"/>
</dbReference>
<keyword evidence="4" id="KW-0804">Transcription</keyword>
<name>A0A2T2WIS0_9FIRM</name>
<dbReference type="SUPFAM" id="SSF46689">
    <property type="entry name" value="Homeodomain-like"/>
    <property type="match status" value="1"/>
</dbReference>
<protein>
    <recommendedName>
        <fullName evidence="7">HTH tetR-type domain-containing protein</fullName>
    </recommendedName>
</protein>
<evidence type="ECO:0000259" key="7">
    <source>
        <dbReference type="PROSITE" id="PS50977"/>
    </source>
</evidence>
<dbReference type="Proteomes" id="UP000241848">
    <property type="component" value="Unassembled WGS sequence"/>
</dbReference>
<evidence type="ECO:0000256" key="2">
    <source>
        <dbReference type="ARBA" id="ARBA00023015"/>
    </source>
</evidence>
<evidence type="ECO:0000256" key="6">
    <source>
        <dbReference type="SAM" id="Phobius"/>
    </source>
</evidence>
<dbReference type="Pfam" id="PF00440">
    <property type="entry name" value="TetR_N"/>
    <property type="match status" value="1"/>
</dbReference>
<dbReference type="EMBL" id="PXYV01000021">
    <property type="protein sequence ID" value="PSR22141.1"/>
    <property type="molecule type" value="Genomic_DNA"/>
</dbReference>
<dbReference type="InterPro" id="IPR001647">
    <property type="entry name" value="HTH_TetR"/>
</dbReference>
<dbReference type="GO" id="GO:0000976">
    <property type="term" value="F:transcription cis-regulatory region binding"/>
    <property type="evidence" value="ECO:0007669"/>
    <property type="project" value="TreeGrafter"/>
</dbReference>
<feature type="domain" description="HTH tetR-type" evidence="7">
    <location>
        <begin position="13"/>
        <end position="73"/>
    </location>
</feature>
<dbReference type="PROSITE" id="PS50977">
    <property type="entry name" value="HTH_TETR_2"/>
    <property type="match status" value="1"/>
</dbReference>
<dbReference type="PANTHER" id="PTHR30055:SF234">
    <property type="entry name" value="HTH-TYPE TRANSCRIPTIONAL REGULATOR BETI"/>
    <property type="match status" value="1"/>
</dbReference>
<keyword evidence="6" id="KW-1133">Transmembrane helix</keyword>
<dbReference type="InterPro" id="IPR036271">
    <property type="entry name" value="Tet_transcr_reg_TetR-rel_C_sf"/>
</dbReference>
<keyword evidence="2" id="KW-0805">Transcription regulation</keyword>
<organism evidence="8 9">
    <name type="scientific">Sulfobacillus acidophilus</name>
    <dbReference type="NCBI Taxonomy" id="53633"/>
    <lineage>
        <taxon>Bacteria</taxon>
        <taxon>Bacillati</taxon>
        <taxon>Bacillota</taxon>
        <taxon>Clostridia</taxon>
        <taxon>Eubacteriales</taxon>
        <taxon>Clostridiales Family XVII. Incertae Sedis</taxon>
        <taxon>Sulfobacillus</taxon>
    </lineage>
</organism>
<feature type="transmembrane region" description="Helical" evidence="6">
    <location>
        <begin position="145"/>
        <end position="166"/>
    </location>
</feature>
<evidence type="ECO:0000256" key="3">
    <source>
        <dbReference type="ARBA" id="ARBA00023125"/>
    </source>
</evidence>
<gene>
    <name evidence="8" type="ORF">C7B45_07900</name>
</gene>
<sequence>MLHVTKPTTKRGQATRSHIVDMAYQLCAEEGIRALRTRAVAVRAQVNVSTLHYYFPTKHDLLLAVLEGLLARFREKAPHVATLSQELAEAVNSATRNPAMLAVWYDFWNLSRTDAEVHEMLRDHLEGWRRRLADLIRESHSSANATALLALALGLPIVAFTLPQWWTADTLESSVAKWLRTEG</sequence>